<sequence>MEPQPVRPFLHVIPFAVGQAYLWRDGEEISLIDTGPPGGADAVEDAIRHCGAEPAALRRIVLTHFHLDHTGSAAELATRHGAEVVAHRADAPVVRGRAPAPPPDMAGAPEWERAVFDQVHAPFGITADAPAVPPAPPCRVDREVDEGDVLEFGGGATVLSVPGHTQGSLALLLPEHRTLFTGDTVAWIEDAPAPGVFNQDRARTMTAFQRLCALSARESVETVCFGHGAPLATGGGETLAQAAAAHS</sequence>
<evidence type="ECO:0000259" key="1">
    <source>
        <dbReference type="SMART" id="SM00849"/>
    </source>
</evidence>
<dbReference type="Pfam" id="PF00753">
    <property type="entry name" value="Lactamase_B"/>
    <property type="match status" value="1"/>
</dbReference>
<dbReference type="RefSeq" id="WP_209266436.1">
    <property type="nucleotide sequence ID" value="NZ_JAFFZN010000018.1"/>
</dbReference>
<name>A0ABS3WWV9_9ACTN</name>
<dbReference type="Gene3D" id="3.60.15.10">
    <property type="entry name" value="Ribonuclease Z/Hydroxyacylglutathione hydrolase-like"/>
    <property type="match status" value="1"/>
</dbReference>
<dbReference type="CDD" id="cd07721">
    <property type="entry name" value="yflN-like_MBL-fold"/>
    <property type="match status" value="1"/>
</dbReference>
<dbReference type="Proteomes" id="UP001518976">
    <property type="component" value="Unassembled WGS sequence"/>
</dbReference>
<keyword evidence="3" id="KW-1185">Reference proteome</keyword>
<organism evidence="2 3">
    <name type="scientific">Streptomyces spirodelae</name>
    <dbReference type="NCBI Taxonomy" id="2812904"/>
    <lineage>
        <taxon>Bacteria</taxon>
        <taxon>Bacillati</taxon>
        <taxon>Actinomycetota</taxon>
        <taxon>Actinomycetes</taxon>
        <taxon>Kitasatosporales</taxon>
        <taxon>Streptomycetaceae</taxon>
        <taxon>Streptomyces</taxon>
    </lineage>
</organism>
<comment type="caution">
    <text evidence="2">The sequence shown here is derived from an EMBL/GenBank/DDBJ whole genome shotgun (WGS) entry which is preliminary data.</text>
</comment>
<dbReference type="SUPFAM" id="SSF56281">
    <property type="entry name" value="Metallo-hydrolase/oxidoreductase"/>
    <property type="match status" value="1"/>
</dbReference>
<dbReference type="InterPro" id="IPR001279">
    <property type="entry name" value="Metallo-B-lactamas"/>
</dbReference>
<reference evidence="2 3" key="1">
    <citation type="submission" date="2021-02" db="EMBL/GenBank/DDBJ databases">
        <title>Streptomyces spirodelae sp. nov., isolated from duckweed.</title>
        <authorList>
            <person name="Saimee Y."/>
            <person name="Duangmal K."/>
        </authorList>
    </citation>
    <scope>NUCLEOTIDE SEQUENCE [LARGE SCALE GENOMIC DNA]</scope>
    <source>
        <strain evidence="2 3">DW4-2</strain>
    </source>
</reference>
<dbReference type="EMBL" id="JAFFZN010000018">
    <property type="protein sequence ID" value="MBO8187624.1"/>
    <property type="molecule type" value="Genomic_DNA"/>
</dbReference>
<evidence type="ECO:0000313" key="2">
    <source>
        <dbReference type="EMBL" id="MBO8187624.1"/>
    </source>
</evidence>
<evidence type="ECO:0000313" key="3">
    <source>
        <dbReference type="Proteomes" id="UP001518976"/>
    </source>
</evidence>
<dbReference type="InterPro" id="IPR036866">
    <property type="entry name" value="RibonucZ/Hydroxyglut_hydro"/>
</dbReference>
<dbReference type="InterPro" id="IPR050855">
    <property type="entry name" value="NDM-1-like"/>
</dbReference>
<feature type="domain" description="Metallo-beta-lactamase" evidence="1">
    <location>
        <begin position="17"/>
        <end position="227"/>
    </location>
</feature>
<proteinExistence type="predicted"/>
<accession>A0ABS3WWV9</accession>
<protein>
    <submittedName>
        <fullName evidence="2">MBL fold metallo-hydrolase</fullName>
    </submittedName>
</protein>
<dbReference type="SMART" id="SM00849">
    <property type="entry name" value="Lactamase_B"/>
    <property type="match status" value="1"/>
</dbReference>
<gene>
    <name evidence="2" type="ORF">JW592_19465</name>
</gene>
<dbReference type="PANTHER" id="PTHR42951">
    <property type="entry name" value="METALLO-BETA-LACTAMASE DOMAIN-CONTAINING"/>
    <property type="match status" value="1"/>
</dbReference>